<feature type="signal peptide" evidence="1">
    <location>
        <begin position="1"/>
        <end position="22"/>
    </location>
</feature>
<dbReference type="Proteomes" id="UP000294498">
    <property type="component" value="Unassembled WGS sequence"/>
</dbReference>
<dbReference type="EMBL" id="SODV01000001">
    <property type="protein sequence ID" value="TDX01536.1"/>
    <property type="molecule type" value="Genomic_DNA"/>
</dbReference>
<feature type="chain" id="PRO_5020260292" evidence="1">
    <location>
        <begin position="23"/>
        <end position="137"/>
    </location>
</feature>
<accession>A0A4R8DUD9</accession>
<organism evidence="2 3">
    <name type="scientific">Dinghuibacter silviterrae</name>
    <dbReference type="NCBI Taxonomy" id="1539049"/>
    <lineage>
        <taxon>Bacteria</taxon>
        <taxon>Pseudomonadati</taxon>
        <taxon>Bacteroidota</taxon>
        <taxon>Chitinophagia</taxon>
        <taxon>Chitinophagales</taxon>
        <taxon>Chitinophagaceae</taxon>
        <taxon>Dinghuibacter</taxon>
    </lineage>
</organism>
<keyword evidence="1" id="KW-0732">Signal</keyword>
<comment type="caution">
    <text evidence="2">The sequence shown here is derived from an EMBL/GenBank/DDBJ whole genome shotgun (WGS) entry which is preliminary data.</text>
</comment>
<sequence>MKNSIRFIFGLLLLIPIGFASSATGAPHKGQKPDTYQYGFGYTVVVDPSNPNVYDETLYCLQLDVTNFTWTVVDCPAAIAITCTYGPKIGTFTFPAGWSSVPIGNSTTIPGTEYTISTNPTTLNGLSVYQEAFEITL</sequence>
<evidence type="ECO:0000313" key="3">
    <source>
        <dbReference type="Proteomes" id="UP000294498"/>
    </source>
</evidence>
<reference evidence="2 3" key="1">
    <citation type="submission" date="2019-03" db="EMBL/GenBank/DDBJ databases">
        <title>Genomic Encyclopedia of Type Strains, Phase IV (KMG-IV): sequencing the most valuable type-strain genomes for metagenomic binning, comparative biology and taxonomic classification.</title>
        <authorList>
            <person name="Goeker M."/>
        </authorList>
    </citation>
    <scope>NUCLEOTIDE SEQUENCE [LARGE SCALE GENOMIC DNA]</scope>
    <source>
        <strain evidence="2 3">DSM 100059</strain>
    </source>
</reference>
<gene>
    <name evidence="2" type="ORF">EDB95_2576</name>
</gene>
<name>A0A4R8DUD9_9BACT</name>
<evidence type="ECO:0000313" key="2">
    <source>
        <dbReference type="EMBL" id="TDX01536.1"/>
    </source>
</evidence>
<dbReference type="AlphaFoldDB" id="A0A4R8DUD9"/>
<dbReference type="RefSeq" id="WP_133994156.1">
    <property type="nucleotide sequence ID" value="NZ_SODV01000001.1"/>
</dbReference>
<protein>
    <submittedName>
        <fullName evidence="2">Uncharacterized protein</fullName>
    </submittedName>
</protein>
<evidence type="ECO:0000256" key="1">
    <source>
        <dbReference type="SAM" id="SignalP"/>
    </source>
</evidence>
<keyword evidence="3" id="KW-1185">Reference proteome</keyword>
<proteinExistence type="predicted"/>